<gene>
    <name evidence="1" type="ORF">JD81_02348</name>
</gene>
<evidence type="ECO:0000313" key="2">
    <source>
        <dbReference type="Proteomes" id="UP000319728"/>
    </source>
</evidence>
<proteinExistence type="predicted"/>
<comment type="caution">
    <text evidence="1">The sequence shown here is derived from an EMBL/GenBank/DDBJ whole genome shotgun (WGS) entry which is preliminary data.</text>
</comment>
<sequence length="82" mass="9625">MRSPTTLLTAGWLRPLPRIRSWRVNGPSRKSLDSNAERFRTRTLRFVARANSTRHLDPRFVRDRTAPHLTTHTSKYFNGNIH</sequence>
<dbReference type="AlphaFoldDB" id="A0A562WEY2"/>
<organism evidence="1 2">
    <name type="scientific">Micromonospora sagamiensis</name>
    <dbReference type="NCBI Taxonomy" id="47875"/>
    <lineage>
        <taxon>Bacteria</taxon>
        <taxon>Bacillati</taxon>
        <taxon>Actinomycetota</taxon>
        <taxon>Actinomycetes</taxon>
        <taxon>Micromonosporales</taxon>
        <taxon>Micromonosporaceae</taxon>
        <taxon>Micromonospora</taxon>
    </lineage>
</organism>
<keyword evidence="2" id="KW-1185">Reference proteome</keyword>
<evidence type="ECO:0000313" key="1">
    <source>
        <dbReference type="EMBL" id="TWJ28842.1"/>
    </source>
</evidence>
<name>A0A562WEY2_9ACTN</name>
<dbReference type="EMBL" id="VLLP01000001">
    <property type="protein sequence ID" value="TWJ28842.1"/>
    <property type="molecule type" value="Genomic_DNA"/>
</dbReference>
<dbReference type="Proteomes" id="UP000319728">
    <property type="component" value="Unassembled WGS sequence"/>
</dbReference>
<accession>A0A562WEY2</accession>
<reference evidence="1 2" key="1">
    <citation type="submission" date="2019-07" db="EMBL/GenBank/DDBJ databases">
        <title>R&amp;d 2014.</title>
        <authorList>
            <person name="Klenk H.-P."/>
        </authorList>
    </citation>
    <scope>NUCLEOTIDE SEQUENCE [LARGE SCALE GENOMIC DNA]</scope>
    <source>
        <strain evidence="1 2">DSM 43912</strain>
    </source>
</reference>
<protein>
    <submittedName>
        <fullName evidence="1">Uncharacterized protein</fullName>
    </submittedName>
</protein>